<protein>
    <submittedName>
        <fullName evidence="1">Uncharacterized protein</fullName>
    </submittedName>
</protein>
<name>A0A2T0MJD2_9FLAO</name>
<dbReference type="Proteomes" id="UP000237640">
    <property type="component" value="Unassembled WGS sequence"/>
</dbReference>
<evidence type="ECO:0000313" key="1">
    <source>
        <dbReference type="EMBL" id="PRX57700.1"/>
    </source>
</evidence>
<gene>
    <name evidence="1" type="ORF">CLV81_1710</name>
</gene>
<sequence length="142" mass="16921">MAVAIKILFNYISKLLNNNIPLYLYIKNMKTEYEQRLIPNGNLVTITYHYREAWQRMMNGHMRPPVVVKMYPASDVQRNRLINLFTEVSSDIIFIIKEYLSIVKQKFQGISFDYELINHVVRLKEDGEGIDHYRAEISWFDD</sequence>
<proteinExistence type="predicted"/>
<organism evidence="1 2">
    <name type="scientific">Flagellimonas meridianipacifica</name>
    <dbReference type="NCBI Taxonomy" id="1080225"/>
    <lineage>
        <taxon>Bacteria</taxon>
        <taxon>Pseudomonadati</taxon>
        <taxon>Bacteroidota</taxon>
        <taxon>Flavobacteriia</taxon>
        <taxon>Flavobacteriales</taxon>
        <taxon>Flavobacteriaceae</taxon>
        <taxon>Flagellimonas</taxon>
    </lineage>
</organism>
<comment type="caution">
    <text evidence="1">The sequence shown here is derived from an EMBL/GenBank/DDBJ whole genome shotgun (WGS) entry which is preliminary data.</text>
</comment>
<accession>A0A2T0MJD2</accession>
<dbReference type="EMBL" id="PVYX01000001">
    <property type="protein sequence ID" value="PRX57700.1"/>
    <property type="molecule type" value="Genomic_DNA"/>
</dbReference>
<evidence type="ECO:0000313" key="2">
    <source>
        <dbReference type="Proteomes" id="UP000237640"/>
    </source>
</evidence>
<reference evidence="1 2" key="1">
    <citation type="submission" date="2018-03" db="EMBL/GenBank/DDBJ databases">
        <title>Genomic Encyclopedia of Archaeal and Bacterial Type Strains, Phase II (KMG-II): from individual species to whole genera.</title>
        <authorList>
            <person name="Goeker M."/>
        </authorList>
    </citation>
    <scope>NUCLEOTIDE SEQUENCE [LARGE SCALE GENOMIC DNA]</scope>
    <source>
        <strain evidence="1 2">DSM 25027</strain>
    </source>
</reference>
<keyword evidence="2" id="KW-1185">Reference proteome</keyword>
<dbReference type="AlphaFoldDB" id="A0A2T0MJD2"/>